<dbReference type="RefSeq" id="WP_108736221.1">
    <property type="nucleotide sequence ID" value="NZ_CP020919.1"/>
</dbReference>
<feature type="compositionally biased region" description="Polar residues" evidence="2">
    <location>
        <begin position="463"/>
        <end position="476"/>
    </location>
</feature>
<protein>
    <submittedName>
        <fullName evidence="3">Gliding motility protein</fullName>
    </submittedName>
</protein>
<feature type="repeat" description="TPR" evidence="1">
    <location>
        <begin position="308"/>
        <end position="341"/>
    </location>
</feature>
<feature type="compositionally biased region" description="Low complexity" evidence="2">
    <location>
        <begin position="443"/>
        <end position="460"/>
    </location>
</feature>
<proteinExistence type="predicted"/>
<dbReference type="EMBL" id="CP020919">
    <property type="protein sequence ID" value="AWG24585.1"/>
    <property type="molecule type" value="Genomic_DNA"/>
</dbReference>
<accession>A0A2S1LLG5</accession>
<organism evidence="3 4">
    <name type="scientific">Flavobacterium kingsejongi</name>
    <dbReference type="NCBI Taxonomy" id="1678728"/>
    <lineage>
        <taxon>Bacteria</taxon>
        <taxon>Pseudomonadati</taxon>
        <taxon>Bacteroidota</taxon>
        <taxon>Flavobacteriia</taxon>
        <taxon>Flavobacteriales</taxon>
        <taxon>Flavobacteriaceae</taxon>
        <taxon>Flavobacterium</taxon>
    </lineage>
</organism>
<dbReference type="Gene3D" id="1.25.40.10">
    <property type="entry name" value="Tetratricopeptide repeat domain"/>
    <property type="match status" value="3"/>
</dbReference>
<keyword evidence="4" id="KW-1185">Reference proteome</keyword>
<reference evidence="3 4" key="1">
    <citation type="submission" date="2017-04" db="EMBL/GenBank/DDBJ databases">
        <title>Complete genome sequence of Flavobacterium kingsejong AJ004.</title>
        <authorList>
            <person name="Lee P.C."/>
        </authorList>
    </citation>
    <scope>NUCLEOTIDE SEQUENCE [LARGE SCALE GENOMIC DNA]</scope>
    <source>
        <strain evidence="3 4">AJ004</strain>
    </source>
</reference>
<evidence type="ECO:0000256" key="1">
    <source>
        <dbReference type="PROSITE-ProRule" id="PRU00339"/>
    </source>
</evidence>
<dbReference type="Pfam" id="PF13181">
    <property type="entry name" value="TPR_8"/>
    <property type="match status" value="2"/>
</dbReference>
<evidence type="ECO:0000313" key="3">
    <source>
        <dbReference type="EMBL" id="AWG24585.1"/>
    </source>
</evidence>
<evidence type="ECO:0000256" key="2">
    <source>
        <dbReference type="SAM" id="MobiDB-lite"/>
    </source>
</evidence>
<dbReference type="KEGG" id="fki:FK004_04755"/>
<dbReference type="SMART" id="SM00028">
    <property type="entry name" value="TPR"/>
    <property type="match status" value="5"/>
</dbReference>
<keyword evidence="1" id="KW-0802">TPR repeat</keyword>
<dbReference type="Proteomes" id="UP000244677">
    <property type="component" value="Chromosome"/>
</dbReference>
<dbReference type="PROSITE" id="PS51257">
    <property type="entry name" value="PROKAR_LIPOPROTEIN"/>
    <property type="match status" value="1"/>
</dbReference>
<evidence type="ECO:0000313" key="4">
    <source>
        <dbReference type="Proteomes" id="UP000244677"/>
    </source>
</evidence>
<dbReference type="OrthoDB" id="1522549at2"/>
<dbReference type="PROSITE" id="PS50005">
    <property type="entry name" value="TPR"/>
    <property type="match status" value="1"/>
</dbReference>
<dbReference type="SUPFAM" id="SSF48452">
    <property type="entry name" value="TPR-like"/>
    <property type="match status" value="1"/>
</dbReference>
<dbReference type="InterPro" id="IPR019734">
    <property type="entry name" value="TPR_rpt"/>
</dbReference>
<dbReference type="InterPro" id="IPR011990">
    <property type="entry name" value="TPR-like_helical_dom_sf"/>
</dbReference>
<dbReference type="AlphaFoldDB" id="A0A2S1LLG5"/>
<feature type="region of interest" description="Disordered" evidence="2">
    <location>
        <begin position="443"/>
        <end position="478"/>
    </location>
</feature>
<name>A0A2S1LLG5_9FLAO</name>
<gene>
    <name evidence="3" type="ORF">FK004_04755</name>
</gene>
<sequence length="887" mass="102469">MKTNLFKYSFGTGFILVLAACSTKKDSLINRNFHAVNTEYNILYNGNIALEAGIKDLKNQYKDNFWEPLPIERMQITKEEMLPGQTKNANFERAETKAIKAIQKHSMNIQGEERNPQMDEAHLLLGKARYYDKRFIPALEAFNYVLYKYPKSDKIYEVKVWREKTNIRMENDALAVKNLKILLNDIKFKDQIIADANAILAQAFLNLEQQDSAVVALKKAVVYTRENEEKARYRFILGQLYDKKQEKDSAFLAYQAVIDMNRKSPRQYVIQAHAHQAAYFDFEHGDTLLFVKKYNRLLKDRENRPYLDVLNHQMGLFYEKAGDQKKAMAYYNKSLRTNSQDQYLAASNYRNMAEMYFHNAKYPTAGKYYDSTLIRLNNRTREYRNIKKKRENLVDVIKYEAIAQHNDSILKLVAMSDDDKANFFQDYIVKLKKEDALRKIQEEAAAASQNNSGNTGNTGNPMAGNTDSNDPNSTMASKRRAMEEMNSGIVPPPTDGPVPPVTGNTSSSTFPFYNPSTLAYGKNEFRKKWGKRTLKDNWRLSVIKSTIDLAPEEITDTDTAEGTKEKVENPAYNTDFYISQIPTDRKVIDSLGKERNFAYYQLGIIYKEKFKENQLAASKLEQLLENKPEERLVLPTLYNLYKIYEIIDPAKAQAMKARIVRDYPETRYAQILENPTSEETIAGSPEEVYAKLFRVYEKEDYKAVLAASDALIDQYTGEDIVSKFELLKANTIAKLKGLGEYKTALNFVALNYPNSEEGKQAESLLHNSIPILESAKFDAIESASWKIIFKVGENEKEKIKYLQDKLKKVVEDRKFERLTLSFDNYTMDNNFIVIHNLRSEAAARNLETILKEYKEYKITEPAIIISSENYKIVQFRKNIEEYLALKK</sequence>